<feature type="compositionally biased region" description="Basic and acidic residues" evidence="1">
    <location>
        <begin position="23"/>
        <end position="40"/>
    </location>
</feature>
<dbReference type="EMBL" id="PGFB01000008">
    <property type="protein sequence ID" value="PJJ55126.1"/>
    <property type="molecule type" value="Genomic_DNA"/>
</dbReference>
<reference evidence="2 3" key="1">
    <citation type="submission" date="2017-11" db="EMBL/GenBank/DDBJ databases">
        <title>Genomic Encyclopedia of Archaeal and Bacterial Type Strains, Phase II (KMG-II): From Individual Species to Whole Genera.</title>
        <authorList>
            <person name="Goeker M."/>
        </authorList>
    </citation>
    <scope>NUCLEOTIDE SEQUENCE [LARGE SCALE GENOMIC DNA]</scope>
    <source>
        <strain evidence="2 3">DSM 25625</strain>
    </source>
</reference>
<gene>
    <name evidence="2" type="ORF">CLV54_3466</name>
</gene>
<dbReference type="Proteomes" id="UP000230161">
    <property type="component" value="Unassembled WGS sequence"/>
</dbReference>
<evidence type="ECO:0000313" key="3">
    <source>
        <dbReference type="Proteomes" id="UP000230161"/>
    </source>
</evidence>
<feature type="region of interest" description="Disordered" evidence="1">
    <location>
        <begin position="1"/>
        <end position="40"/>
    </location>
</feature>
<comment type="caution">
    <text evidence="2">The sequence shown here is derived from an EMBL/GenBank/DDBJ whole genome shotgun (WGS) entry which is preliminary data.</text>
</comment>
<evidence type="ECO:0000256" key="1">
    <source>
        <dbReference type="SAM" id="MobiDB-lite"/>
    </source>
</evidence>
<dbReference type="RefSeq" id="WP_281258195.1">
    <property type="nucleotide sequence ID" value="NZ_PGFB01000008.1"/>
</dbReference>
<name>A0A2M9BB11_9MICO</name>
<evidence type="ECO:0000313" key="2">
    <source>
        <dbReference type="EMBL" id="PJJ55126.1"/>
    </source>
</evidence>
<proteinExistence type="predicted"/>
<sequence length="40" mass="4483">MSNTSNDPKDQVPTPKPPAGKPQENESKEEFEERLGQVEN</sequence>
<keyword evidence="3" id="KW-1185">Reference proteome</keyword>
<protein>
    <submittedName>
        <fullName evidence="2">Uncharacterized protein</fullName>
    </submittedName>
</protein>
<organism evidence="2 3">
    <name type="scientific">Compostimonas suwonensis</name>
    <dbReference type="NCBI Taxonomy" id="1048394"/>
    <lineage>
        <taxon>Bacteria</taxon>
        <taxon>Bacillati</taxon>
        <taxon>Actinomycetota</taxon>
        <taxon>Actinomycetes</taxon>
        <taxon>Micrococcales</taxon>
        <taxon>Microbacteriaceae</taxon>
        <taxon>Compostimonas</taxon>
    </lineage>
</organism>
<accession>A0A2M9BB11</accession>
<dbReference type="AlphaFoldDB" id="A0A2M9BB11"/>